<dbReference type="PANTHER" id="PTHR38894:SF1">
    <property type="entry name" value="TRANSMEMBRANE PROTEIN"/>
    <property type="match status" value="1"/>
</dbReference>
<protein>
    <submittedName>
        <fullName evidence="7">Uncharacterized protein</fullName>
    </submittedName>
</protein>
<keyword evidence="8" id="KW-1185">Reference proteome</keyword>
<dbReference type="EMBL" id="FN668654">
    <property type="protein sequence ID" value="CBK23048.2"/>
    <property type="molecule type" value="Genomic_DNA"/>
</dbReference>
<feature type="compositionally biased region" description="Basic and acidic residues" evidence="5">
    <location>
        <begin position="196"/>
        <end position="211"/>
    </location>
</feature>
<dbReference type="GeneID" id="24920118"/>
<evidence type="ECO:0000313" key="7">
    <source>
        <dbReference type="EMBL" id="CBK23048.2"/>
    </source>
</evidence>
<dbReference type="PANTHER" id="PTHR38894">
    <property type="entry name" value="TRANSMEMBRANE PROTEIN"/>
    <property type="match status" value="1"/>
</dbReference>
<evidence type="ECO:0000256" key="5">
    <source>
        <dbReference type="SAM" id="MobiDB-lite"/>
    </source>
</evidence>
<feature type="transmembrane region" description="Helical" evidence="6">
    <location>
        <begin position="113"/>
        <end position="135"/>
    </location>
</feature>
<feature type="region of interest" description="Disordered" evidence="5">
    <location>
        <begin position="192"/>
        <end position="268"/>
    </location>
</feature>
<sequence>MSSTGEESTVADKAFEAGKKAATAVGSGIKKATNYAAESISATKGATLVKVMRIMDVILGAALILTYPIDILTGSIKLELVTIFMFIYCVCFSLLLIFFEIGLGKYEAYIKKYFGFIYSYMGRTVFLLFTVAMVFGGKKINADGSVSDSMCVLNIIVGTIGIIICLFDFFVVCNHPAFKKGGEFYNAGVEGAEEEAPQKKPTEMMQKETKKAPVSTYESNPFESSDDDDIPSASVPGAKKSPKSPKKSPKKAKKQDDNPFEDDNPFDD</sequence>
<dbReference type="InterPro" id="IPR013714">
    <property type="entry name" value="Golgi_TVP15"/>
</dbReference>
<name>D8M4Q9_BLAHO</name>
<reference evidence="7" key="1">
    <citation type="submission" date="2010-02" db="EMBL/GenBank/DDBJ databases">
        <title>Sequencing and annotation of the Blastocystis hominis genome.</title>
        <authorList>
            <person name="Wincker P."/>
        </authorList>
    </citation>
    <scope>NUCLEOTIDE SEQUENCE</scope>
    <source>
        <strain evidence="7">Singapore isolate B</strain>
    </source>
</reference>
<evidence type="ECO:0000313" key="8">
    <source>
        <dbReference type="Proteomes" id="UP000008312"/>
    </source>
</evidence>
<feature type="compositionally biased region" description="Basic residues" evidence="5">
    <location>
        <begin position="240"/>
        <end position="253"/>
    </location>
</feature>
<keyword evidence="3 6" id="KW-1133">Transmembrane helix</keyword>
<feature type="transmembrane region" description="Helical" evidence="6">
    <location>
        <begin position="51"/>
        <end position="69"/>
    </location>
</feature>
<keyword evidence="4 6" id="KW-0472">Membrane</keyword>
<evidence type="ECO:0000256" key="6">
    <source>
        <dbReference type="SAM" id="Phobius"/>
    </source>
</evidence>
<comment type="subcellular location">
    <subcellularLocation>
        <location evidence="1">Membrane</location>
        <topology evidence="1">Multi-pass membrane protein</topology>
    </subcellularLocation>
</comment>
<dbReference type="InParanoid" id="D8M4Q9"/>
<evidence type="ECO:0000256" key="1">
    <source>
        <dbReference type="ARBA" id="ARBA00004141"/>
    </source>
</evidence>
<evidence type="ECO:0000256" key="4">
    <source>
        <dbReference type="ARBA" id="ARBA00023136"/>
    </source>
</evidence>
<keyword evidence="2 6" id="KW-0812">Transmembrane</keyword>
<evidence type="ECO:0000256" key="3">
    <source>
        <dbReference type="ARBA" id="ARBA00022989"/>
    </source>
</evidence>
<dbReference type="RefSeq" id="XP_012897096.1">
    <property type="nucleotide sequence ID" value="XM_013041642.1"/>
</dbReference>
<feature type="transmembrane region" description="Helical" evidence="6">
    <location>
        <begin position="81"/>
        <end position="101"/>
    </location>
</feature>
<feature type="compositionally biased region" description="Acidic residues" evidence="5">
    <location>
        <begin position="258"/>
        <end position="268"/>
    </location>
</feature>
<dbReference type="Pfam" id="PF08507">
    <property type="entry name" value="COPI_assoc"/>
    <property type="match status" value="1"/>
</dbReference>
<evidence type="ECO:0000256" key="2">
    <source>
        <dbReference type="ARBA" id="ARBA00022692"/>
    </source>
</evidence>
<proteinExistence type="predicted"/>
<feature type="transmembrane region" description="Helical" evidence="6">
    <location>
        <begin position="155"/>
        <end position="173"/>
    </location>
</feature>
<dbReference type="GO" id="GO:0016020">
    <property type="term" value="C:membrane"/>
    <property type="evidence" value="ECO:0007669"/>
    <property type="project" value="UniProtKB-SubCell"/>
</dbReference>
<gene>
    <name evidence="7" type="ORF">GSBLH_T00002991001</name>
</gene>
<dbReference type="AlphaFoldDB" id="D8M4Q9"/>
<dbReference type="OrthoDB" id="69712at2759"/>
<organism evidence="7">
    <name type="scientific">Blastocystis hominis</name>
    <dbReference type="NCBI Taxonomy" id="12968"/>
    <lineage>
        <taxon>Eukaryota</taxon>
        <taxon>Sar</taxon>
        <taxon>Stramenopiles</taxon>
        <taxon>Bigyra</taxon>
        <taxon>Opalozoa</taxon>
        <taxon>Opalinata</taxon>
        <taxon>Blastocystidae</taxon>
        <taxon>Blastocystis</taxon>
    </lineage>
</organism>
<dbReference type="Proteomes" id="UP000008312">
    <property type="component" value="Unassembled WGS sequence"/>
</dbReference>
<accession>D8M4Q9</accession>